<protein>
    <submittedName>
        <fullName evidence="2">Uncharacterized protein</fullName>
    </submittedName>
</protein>
<reference evidence="2 3" key="1">
    <citation type="journal article" date="2018" name="Evol. Lett.">
        <title>Horizontal gene cluster transfer increased hallucinogenic mushroom diversity.</title>
        <authorList>
            <person name="Reynolds H.T."/>
            <person name="Vijayakumar V."/>
            <person name="Gluck-Thaler E."/>
            <person name="Korotkin H.B."/>
            <person name="Matheny P.B."/>
            <person name="Slot J.C."/>
        </authorList>
    </citation>
    <scope>NUCLEOTIDE SEQUENCE [LARGE SCALE GENOMIC DNA]</scope>
    <source>
        <strain evidence="2 3">2631</strain>
    </source>
</reference>
<proteinExistence type="predicted"/>
<comment type="caution">
    <text evidence="2">The sequence shown here is derived from an EMBL/GenBank/DDBJ whole genome shotgun (WGS) entry which is preliminary data.</text>
</comment>
<dbReference type="EMBL" id="NHYD01000230">
    <property type="protein sequence ID" value="PPQ94793.1"/>
    <property type="molecule type" value="Genomic_DNA"/>
</dbReference>
<dbReference type="AlphaFoldDB" id="A0A409XVE0"/>
<gene>
    <name evidence="2" type="ORF">CVT25_008387</name>
</gene>
<evidence type="ECO:0000256" key="1">
    <source>
        <dbReference type="SAM" id="MobiDB-lite"/>
    </source>
</evidence>
<name>A0A409XVE0_PSICY</name>
<evidence type="ECO:0000313" key="3">
    <source>
        <dbReference type="Proteomes" id="UP000283269"/>
    </source>
</evidence>
<keyword evidence="3" id="KW-1185">Reference proteome</keyword>
<dbReference type="Proteomes" id="UP000283269">
    <property type="component" value="Unassembled WGS sequence"/>
</dbReference>
<feature type="compositionally biased region" description="Basic and acidic residues" evidence="1">
    <location>
        <begin position="141"/>
        <end position="151"/>
    </location>
</feature>
<organism evidence="2 3">
    <name type="scientific">Psilocybe cyanescens</name>
    <dbReference type="NCBI Taxonomy" id="93625"/>
    <lineage>
        <taxon>Eukaryota</taxon>
        <taxon>Fungi</taxon>
        <taxon>Dikarya</taxon>
        <taxon>Basidiomycota</taxon>
        <taxon>Agaricomycotina</taxon>
        <taxon>Agaricomycetes</taxon>
        <taxon>Agaricomycetidae</taxon>
        <taxon>Agaricales</taxon>
        <taxon>Agaricineae</taxon>
        <taxon>Strophariaceae</taxon>
        <taxon>Psilocybe</taxon>
    </lineage>
</organism>
<accession>A0A409XVE0</accession>
<evidence type="ECO:0000313" key="2">
    <source>
        <dbReference type="EMBL" id="PPQ94793.1"/>
    </source>
</evidence>
<feature type="region of interest" description="Disordered" evidence="1">
    <location>
        <begin position="22"/>
        <end position="151"/>
    </location>
</feature>
<dbReference type="InParanoid" id="A0A409XVE0"/>
<sequence>MASRQLRSHVIPGGNRVLLPKLKSPVAPNVQTPCRSYSDVAASRPSSPSAEVEKMVGNETPKLLVENINENNENPFVLNEQSDPDRTSSESESDNNGPWTTVQNPAIDKGKKSLTQEQQKLIAKRNKKVCQEHSSSCGKGPSKDKGKAIDL</sequence>
<feature type="compositionally biased region" description="Polar residues" evidence="1">
    <location>
        <begin position="94"/>
        <end position="104"/>
    </location>
</feature>